<dbReference type="EMBL" id="SSOB01000013">
    <property type="protein sequence ID" value="THF79522.1"/>
    <property type="molecule type" value="Genomic_DNA"/>
</dbReference>
<keyword evidence="6" id="KW-0333">Golgi apparatus</keyword>
<dbReference type="OrthoDB" id="7981249at2"/>
<proteinExistence type="predicted"/>
<dbReference type="RefSeq" id="WP_136370058.1">
    <property type="nucleotide sequence ID" value="NZ_SSOB01000013.1"/>
</dbReference>
<reference evidence="9 10" key="1">
    <citation type="submission" date="2019-04" db="EMBL/GenBank/DDBJ databases">
        <title>Cohnella sp. nov. isolated from preserved vegetables.</title>
        <authorList>
            <person name="Lin S.-Y."/>
            <person name="Hung M.-H."/>
            <person name="Young C.-C."/>
        </authorList>
    </citation>
    <scope>NUCLEOTIDE SEQUENCE [LARGE SCALE GENOMIC DNA]</scope>
    <source>
        <strain evidence="9 10">CC-MHH1044</strain>
    </source>
</reference>
<keyword evidence="7" id="KW-0472">Membrane</keyword>
<organism evidence="9 10">
    <name type="scientific">Cohnella fermenti</name>
    <dbReference type="NCBI Taxonomy" id="2565925"/>
    <lineage>
        <taxon>Bacteria</taxon>
        <taxon>Bacillati</taxon>
        <taxon>Bacillota</taxon>
        <taxon>Bacilli</taxon>
        <taxon>Bacillales</taxon>
        <taxon>Paenibacillaceae</taxon>
        <taxon>Cohnella</taxon>
    </lineage>
</organism>
<keyword evidence="4" id="KW-0735">Signal-anchor</keyword>
<comment type="caution">
    <text evidence="9">The sequence shown here is derived from an EMBL/GenBank/DDBJ whole genome shotgun (WGS) entry which is preliminary data.</text>
</comment>
<evidence type="ECO:0008006" key="11">
    <source>
        <dbReference type="Google" id="ProtNLM"/>
    </source>
</evidence>
<protein>
    <recommendedName>
        <fullName evidence="11">Sulfotransferase family protein</fullName>
    </recommendedName>
</protein>
<keyword evidence="10" id="KW-1185">Reference proteome</keyword>
<gene>
    <name evidence="9" type="ORF">E6C55_12110</name>
</gene>
<dbReference type="Proteomes" id="UP000310636">
    <property type="component" value="Unassembled WGS sequence"/>
</dbReference>
<accession>A0A4S4BYA3</accession>
<keyword evidence="8" id="KW-0325">Glycoprotein</keyword>
<evidence type="ECO:0000256" key="8">
    <source>
        <dbReference type="ARBA" id="ARBA00023180"/>
    </source>
</evidence>
<evidence type="ECO:0000256" key="3">
    <source>
        <dbReference type="ARBA" id="ARBA00022692"/>
    </source>
</evidence>
<evidence type="ECO:0000256" key="7">
    <source>
        <dbReference type="ARBA" id="ARBA00023136"/>
    </source>
</evidence>
<comment type="subcellular location">
    <subcellularLocation>
        <location evidence="1">Golgi apparatus membrane</location>
        <topology evidence="1">Single-pass type II membrane protein</topology>
    </subcellularLocation>
</comment>
<dbReference type="PANTHER" id="PTHR14647:SF87">
    <property type="entry name" value="PUTATIVE-RELATED"/>
    <property type="match status" value="1"/>
</dbReference>
<sequence length="263" mass="29851">MDNRDNVSVHEAAGEVKPASARPLLLYVHIPKTAGTSVAAMFHEQFQEKLGVVDMGNREHWLNVLKLLPCRYDCLIGHFAYGLHAELARSCEYASMMRNPIAAMVSYHSYIVRRTDHPLHACMGDGSLEHFLSLPAETLAVFRNYQTAMLTGKPGASAEETIRLIEREYPIVGTVEQLEETVFLLQQRYGWGDIHMRRENVGNSAVQRNKLRPTEYRRIAELVGVDLMVYAYVRARMEKTVQALPKQQQSAIREFKATGLLHL</sequence>
<dbReference type="GO" id="GO:0001733">
    <property type="term" value="F:galactosylceramide sulfotransferase activity"/>
    <property type="evidence" value="ECO:0007669"/>
    <property type="project" value="InterPro"/>
</dbReference>
<evidence type="ECO:0000256" key="4">
    <source>
        <dbReference type="ARBA" id="ARBA00022968"/>
    </source>
</evidence>
<evidence type="ECO:0000313" key="9">
    <source>
        <dbReference type="EMBL" id="THF79522.1"/>
    </source>
</evidence>
<dbReference type="GO" id="GO:0016020">
    <property type="term" value="C:membrane"/>
    <property type="evidence" value="ECO:0007669"/>
    <property type="project" value="InterPro"/>
</dbReference>
<evidence type="ECO:0000256" key="2">
    <source>
        <dbReference type="ARBA" id="ARBA00022679"/>
    </source>
</evidence>
<dbReference type="InterPro" id="IPR009729">
    <property type="entry name" value="Gal-3-0_sulfotransfrase"/>
</dbReference>
<evidence type="ECO:0000256" key="6">
    <source>
        <dbReference type="ARBA" id="ARBA00023034"/>
    </source>
</evidence>
<name>A0A4S4BYA3_9BACL</name>
<keyword evidence="5" id="KW-1133">Transmembrane helix</keyword>
<evidence type="ECO:0000256" key="1">
    <source>
        <dbReference type="ARBA" id="ARBA00004323"/>
    </source>
</evidence>
<keyword evidence="2" id="KW-0808">Transferase</keyword>
<dbReference type="Gene3D" id="3.40.50.300">
    <property type="entry name" value="P-loop containing nucleotide triphosphate hydrolases"/>
    <property type="match status" value="1"/>
</dbReference>
<evidence type="ECO:0000256" key="5">
    <source>
        <dbReference type="ARBA" id="ARBA00022989"/>
    </source>
</evidence>
<dbReference type="AlphaFoldDB" id="A0A4S4BYA3"/>
<dbReference type="PANTHER" id="PTHR14647">
    <property type="entry name" value="GALACTOSE-3-O-SULFOTRANSFERASE"/>
    <property type="match status" value="1"/>
</dbReference>
<evidence type="ECO:0000313" key="10">
    <source>
        <dbReference type="Proteomes" id="UP000310636"/>
    </source>
</evidence>
<dbReference type="InterPro" id="IPR027417">
    <property type="entry name" value="P-loop_NTPase"/>
</dbReference>
<dbReference type="GO" id="GO:0009247">
    <property type="term" value="P:glycolipid biosynthetic process"/>
    <property type="evidence" value="ECO:0007669"/>
    <property type="project" value="InterPro"/>
</dbReference>
<keyword evidence="3" id="KW-0812">Transmembrane</keyword>